<dbReference type="Proteomes" id="UP000886885">
    <property type="component" value="Chromosome 18A"/>
</dbReference>
<keyword evidence="9" id="KW-0325">Glycoprotein</keyword>
<evidence type="ECO:0000256" key="2">
    <source>
        <dbReference type="ARBA" id="ARBA00009592"/>
    </source>
</evidence>
<feature type="region of interest" description="Disordered" evidence="11">
    <location>
        <begin position="894"/>
        <end position="917"/>
    </location>
</feature>
<comment type="subcellular location">
    <subcellularLocation>
        <location evidence="1">Membrane</location>
        <topology evidence="1">Single-pass membrane protein</topology>
    </subcellularLocation>
</comment>
<dbReference type="Pfam" id="PF00560">
    <property type="entry name" value="LRR_1"/>
    <property type="match status" value="1"/>
</dbReference>
<feature type="domain" description="Protein kinase" evidence="14">
    <location>
        <begin position="630"/>
        <end position="882"/>
    </location>
</feature>
<dbReference type="InterPro" id="IPR000719">
    <property type="entry name" value="Prot_kinase_dom"/>
</dbReference>
<feature type="transmembrane region" description="Helical" evidence="12">
    <location>
        <begin position="574"/>
        <end position="597"/>
    </location>
</feature>
<evidence type="ECO:0000313" key="16">
    <source>
        <dbReference type="Proteomes" id="UP000886885"/>
    </source>
</evidence>
<dbReference type="GO" id="GO:0016020">
    <property type="term" value="C:membrane"/>
    <property type="evidence" value="ECO:0007669"/>
    <property type="project" value="UniProtKB-SubCell"/>
</dbReference>
<dbReference type="GO" id="GO:0005524">
    <property type="term" value="F:ATP binding"/>
    <property type="evidence" value="ECO:0007669"/>
    <property type="project" value="UniProtKB-UniRule"/>
</dbReference>
<evidence type="ECO:0000256" key="12">
    <source>
        <dbReference type="SAM" id="Phobius"/>
    </source>
</evidence>
<dbReference type="PROSITE" id="PS50011">
    <property type="entry name" value="PROTEIN_KINASE_DOM"/>
    <property type="match status" value="1"/>
</dbReference>
<evidence type="ECO:0000256" key="4">
    <source>
        <dbReference type="ARBA" id="ARBA00022692"/>
    </source>
</evidence>
<keyword evidence="10" id="KW-0067">ATP-binding</keyword>
<evidence type="ECO:0000256" key="3">
    <source>
        <dbReference type="ARBA" id="ARBA00022614"/>
    </source>
</evidence>
<evidence type="ECO:0000256" key="7">
    <source>
        <dbReference type="ARBA" id="ARBA00022989"/>
    </source>
</evidence>
<evidence type="ECO:0000256" key="5">
    <source>
        <dbReference type="ARBA" id="ARBA00022729"/>
    </source>
</evidence>
<keyword evidence="16" id="KW-1185">Reference proteome</keyword>
<dbReference type="FunFam" id="3.80.10.10:FF:000111">
    <property type="entry name" value="LRR receptor-like serine/threonine-protein kinase ERECTA"/>
    <property type="match status" value="1"/>
</dbReference>
<dbReference type="FunFam" id="3.80.10.10:FF:000041">
    <property type="entry name" value="LRR receptor-like serine/threonine-protein kinase ERECTA"/>
    <property type="match status" value="1"/>
</dbReference>
<accession>A0A8X7XY77</accession>
<reference evidence="15" key="1">
    <citation type="journal article" date="2020" name="bioRxiv">
        <title>Hybrid origin of Populus tomentosa Carr. identified through genome sequencing and phylogenomic analysis.</title>
        <authorList>
            <person name="An X."/>
            <person name="Gao K."/>
            <person name="Chen Z."/>
            <person name="Li J."/>
            <person name="Yang X."/>
            <person name="Yang X."/>
            <person name="Zhou J."/>
            <person name="Guo T."/>
            <person name="Zhao T."/>
            <person name="Huang S."/>
            <person name="Miao D."/>
            <person name="Khan W.U."/>
            <person name="Rao P."/>
            <person name="Ye M."/>
            <person name="Lei B."/>
            <person name="Liao W."/>
            <person name="Wang J."/>
            <person name="Ji L."/>
            <person name="Li Y."/>
            <person name="Guo B."/>
            <person name="Mustafa N.S."/>
            <person name="Li S."/>
            <person name="Yun Q."/>
            <person name="Keller S.R."/>
            <person name="Mao J."/>
            <person name="Zhang R."/>
            <person name="Strauss S.H."/>
        </authorList>
    </citation>
    <scope>NUCLEOTIDE SEQUENCE</scope>
    <source>
        <strain evidence="15">GM15</strain>
        <tissue evidence="15">Leaf</tissue>
    </source>
</reference>
<evidence type="ECO:0000256" key="1">
    <source>
        <dbReference type="ARBA" id="ARBA00004167"/>
    </source>
</evidence>
<comment type="caution">
    <text evidence="15">The sequence shown here is derived from an EMBL/GenBank/DDBJ whole genome shotgun (WGS) entry which is preliminary data.</text>
</comment>
<dbReference type="OrthoDB" id="840226at2759"/>
<sequence>MSEITPIVLLIHFLTLILFLRANSQFHDQEQAVLLRLKEHWQNPLSLEQRTSSNSSHCNWSGVVCTDNYITQLILDNKNISGTIPPFLSDLKSLTFLNFSNNNIIGKFPVAVHNLSKLEILDLSQNYIVGTIPDDIDCLARLSYLNLYANNFSGNIPAAIGLLPELRTLRLYDNQLHSSFTQLKKLKMLWISGANLIGEIPQMIGEMVALEHLDLSSNKLTGNIPGSLFMLMNLRVLFLHTNKLSGEIPQLDKLSGLSLFLNQLSGEIPESIGRLPALKDFKLFRNNLSGSIPPDLGRYSALEGFQVASNRLTGNLPEYLCHGGSLTGVVAFDNKLGGELPKSLENCSSLLTVRISNNAFFGNIPVGLWTALNLQQLMISDNLFTGELPNEVSTSLSLLEISNNKLSGSISIEGNSWRNLVVFKASNNQFTGIIPLELTALPNLTVLLLDKNQLTRALPSDIISWKSLTTLNLSQNQLSGQIPEKFGFLPDLVKLDLSDNQFSGKIPPQLGSLRLVFLNLSSNNLMGQIPTEYENVAYATSFLNNTGLCTRRSSLYLKVCNSRPHKSSKTSTQILALILSALFGAFLLALLFAFIMIRFHRKRNRRLDSEWKLINFHELNFTESNIVSGLKESNLIGSGGSGKVYRVAANGFGYVAVKRISNNRNSDQKQFLAEVKTLGTIRHLNIVKLLCCIVNDNSKLLVYEYLVNHSLDQWLHTARRSNSASASVNHVVLDWPKRLQIAVGAAQGLCYLHHDCSPPIEELATVSAVAGSFGYIAPEYAQTARVNEKTDVYSFGVVLLELTTGKAANYGHKGLTKWALRHGQEGKTIVDALDEEIKEPCYVDEMSNVFQLGVFCTSKEPSARPHMKEVVHILLGGNHPLVYGVKSTGSEYDSTPLLKNSKRKRQSESDGTLAFDN</sequence>
<dbReference type="InterPro" id="IPR013210">
    <property type="entry name" value="LRR_N_plant-typ"/>
</dbReference>
<evidence type="ECO:0000259" key="14">
    <source>
        <dbReference type="PROSITE" id="PS50011"/>
    </source>
</evidence>
<dbReference type="InterPro" id="IPR017441">
    <property type="entry name" value="Protein_kinase_ATP_BS"/>
</dbReference>
<evidence type="ECO:0000256" key="10">
    <source>
        <dbReference type="PROSITE-ProRule" id="PRU10141"/>
    </source>
</evidence>
<comment type="similarity">
    <text evidence="2">Belongs to the RLP family.</text>
</comment>
<keyword evidence="6" id="KW-0677">Repeat</keyword>
<keyword evidence="5 13" id="KW-0732">Signal</keyword>
<dbReference type="AlphaFoldDB" id="A0A8X7XY77"/>
<evidence type="ECO:0000256" key="13">
    <source>
        <dbReference type="SAM" id="SignalP"/>
    </source>
</evidence>
<evidence type="ECO:0000256" key="8">
    <source>
        <dbReference type="ARBA" id="ARBA00023136"/>
    </source>
</evidence>
<dbReference type="FunFam" id="3.80.10.10:FF:001519">
    <property type="entry name" value="Highly similar to receptor-like protein kinase"/>
    <property type="match status" value="1"/>
</dbReference>
<dbReference type="Pfam" id="PF08263">
    <property type="entry name" value="LRRNT_2"/>
    <property type="match status" value="1"/>
</dbReference>
<keyword evidence="7 12" id="KW-1133">Transmembrane helix</keyword>
<dbReference type="Pfam" id="PF07714">
    <property type="entry name" value="PK_Tyr_Ser-Thr"/>
    <property type="match status" value="2"/>
</dbReference>
<dbReference type="InterPro" id="IPR055414">
    <property type="entry name" value="LRR_R13L4/SHOC2-like"/>
</dbReference>
<keyword evidence="3" id="KW-0433">Leucine-rich repeat</keyword>
<organism evidence="15 16">
    <name type="scientific">Populus tomentosa</name>
    <name type="common">Chinese white poplar</name>
    <dbReference type="NCBI Taxonomy" id="118781"/>
    <lineage>
        <taxon>Eukaryota</taxon>
        <taxon>Viridiplantae</taxon>
        <taxon>Streptophyta</taxon>
        <taxon>Embryophyta</taxon>
        <taxon>Tracheophyta</taxon>
        <taxon>Spermatophyta</taxon>
        <taxon>Magnoliopsida</taxon>
        <taxon>eudicotyledons</taxon>
        <taxon>Gunneridae</taxon>
        <taxon>Pentapetalae</taxon>
        <taxon>rosids</taxon>
        <taxon>fabids</taxon>
        <taxon>Malpighiales</taxon>
        <taxon>Salicaceae</taxon>
        <taxon>Saliceae</taxon>
        <taxon>Populus</taxon>
    </lineage>
</organism>
<dbReference type="InterPro" id="IPR001245">
    <property type="entry name" value="Ser-Thr/Tyr_kinase_cat_dom"/>
</dbReference>
<feature type="binding site" evidence="10">
    <location>
        <position position="658"/>
    </location>
    <ligand>
        <name>ATP</name>
        <dbReference type="ChEBI" id="CHEBI:30616"/>
    </ligand>
</feature>
<dbReference type="FunFam" id="3.80.10.10:FF:000129">
    <property type="entry name" value="Leucine-rich repeat receptor-like kinase"/>
    <property type="match status" value="1"/>
</dbReference>
<protein>
    <recommendedName>
        <fullName evidence="14">Protein kinase domain-containing protein</fullName>
    </recommendedName>
</protein>
<dbReference type="InterPro" id="IPR003591">
    <property type="entry name" value="Leu-rich_rpt_typical-subtyp"/>
</dbReference>
<evidence type="ECO:0000256" key="11">
    <source>
        <dbReference type="SAM" id="MobiDB-lite"/>
    </source>
</evidence>
<dbReference type="InterPro" id="IPR001611">
    <property type="entry name" value="Leu-rich_rpt"/>
</dbReference>
<proteinExistence type="inferred from homology"/>
<dbReference type="PROSITE" id="PS00107">
    <property type="entry name" value="PROTEIN_KINASE_ATP"/>
    <property type="match status" value="1"/>
</dbReference>
<dbReference type="Pfam" id="PF13855">
    <property type="entry name" value="LRR_8"/>
    <property type="match status" value="2"/>
</dbReference>
<gene>
    <name evidence="15" type="ORF">POTOM_056199</name>
</gene>
<dbReference type="EMBL" id="JAAWWB010000035">
    <property type="protein sequence ID" value="KAG6740731.1"/>
    <property type="molecule type" value="Genomic_DNA"/>
</dbReference>
<evidence type="ECO:0000313" key="15">
    <source>
        <dbReference type="EMBL" id="KAG6740731.1"/>
    </source>
</evidence>
<feature type="signal peptide" evidence="13">
    <location>
        <begin position="1"/>
        <end position="24"/>
    </location>
</feature>
<dbReference type="Pfam" id="PF23598">
    <property type="entry name" value="LRR_14"/>
    <property type="match status" value="1"/>
</dbReference>
<dbReference type="InterPro" id="IPR050647">
    <property type="entry name" value="Plant_LRR-RLKs"/>
</dbReference>
<keyword evidence="8 12" id="KW-0472">Membrane</keyword>
<dbReference type="PROSITE" id="PS51450">
    <property type="entry name" value="LRR"/>
    <property type="match status" value="2"/>
</dbReference>
<feature type="chain" id="PRO_5036470452" description="Protein kinase domain-containing protein" evidence="13">
    <location>
        <begin position="25"/>
        <end position="917"/>
    </location>
</feature>
<dbReference type="SMART" id="SM00369">
    <property type="entry name" value="LRR_TYP"/>
    <property type="match status" value="6"/>
</dbReference>
<keyword evidence="10" id="KW-0547">Nucleotide-binding</keyword>
<dbReference type="GO" id="GO:0033612">
    <property type="term" value="F:receptor serine/threonine kinase binding"/>
    <property type="evidence" value="ECO:0007669"/>
    <property type="project" value="TreeGrafter"/>
</dbReference>
<dbReference type="GO" id="GO:0004672">
    <property type="term" value="F:protein kinase activity"/>
    <property type="evidence" value="ECO:0007669"/>
    <property type="project" value="InterPro"/>
</dbReference>
<evidence type="ECO:0000256" key="6">
    <source>
        <dbReference type="ARBA" id="ARBA00022737"/>
    </source>
</evidence>
<dbReference type="PANTHER" id="PTHR48056">
    <property type="entry name" value="LRR RECEPTOR-LIKE SERINE/THREONINE-PROTEIN KINASE-RELATED"/>
    <property type="match status" value="1"/>
</dbReference>
<keyword evidence="4 12" id="KW-0812">Transmembrane</keyword>
<evidence type="ECO:0000256" key="9">
    <source>
        <dbReference type="ARBA" id="ARBA00023180"/>
    </source>
</evidence>
<name>A0A8X7XY77_POPTO</name>
<dbReference type="PANTHER" id="PTHR48056:SF29">
    <property type="entry name" value="RECEPTOR-LIKE PROTEIN KINASE HSL1"/>
    <property type="match status" value="1"/>
</dbReference>